<feature type="transmembrane region" description="Helical" evidence="1">
    <location>
        <begin position="12"/>
        <end position="33"/>
    </location>
</feature>
<keyword evidence="1" id="KW-0812">Transmembrane</keyword>
<evidence type="ECO:0000313" key="4">
    <source>
        <dbReference type="Proteomes" id="UP000757890"/>
    </source>
</evidence>
<dbReference type="PANTHER" id="PTHR33371">
    <property type="entry name" value="INTERMEMBRANE PHOSPHOLIPID TRANSPORT SYSTEM BINDING PROTEIN MLAD-RELATED"/>
    <property type="match status" value="1"/>
</dbReference>
<dbReference type="GeneID" id="78277139"/>
<accession>A0A930FQD5</accession>
<organism evidence="3 4">
    <name type="scientific">Dialister invisus</name>
    <dbReference type="NCBI Taxonomy" id="218538"/>
    <lineage>
        <taxon>Bacteria</taxon>
        <taxon>Bacillati</taxon>
        <taxon>Bacillota</taxon>
        <taxon>Negativicutes</taxon>
        <taxon>Veillonellales</taxon>
        <taxon>Veillonellaceae</taxon>
        <taxon>Dialister</taxon>
    </lineage>
</organism>
<evidence type="ECO:0000259" key="2">
    <source>
        <dbReference type="Pfam" id="PF02470"/>
    </source>
</evidence>
<dbReference type="EMBL" id="JABZMK010000001">
    <property type="protein sequence ID" value="MBF1128597.1"/>
    <property type="molecule type" value="Genomic_DNA"/>
</dbReference>
<dbReference type="InterPro" id="IPR052336">
    <property type="entry name" value="MlaD_Phospholipid_Transporter"/>
</dbReference>
<comment type="caution">
    <text evidence="3">The sequence shown here is derived from an EMBL/GenBank/DDBJ whole genome shotgun (WGS) entry which is preliminary data.</text>
</comment>
<dbReference type="Pfam" id="PF02470">
    <property type="entry name" value="MlaD"/>
    <property type="match status" value="1"/>
</dbReference>
<sequence>MKWSQEAKVGVFSFIGILLFSVIIIQLSSAVLFGKSGFHVTAYFREAEGIEPGNPIHYAGVDVGMVDHISIENGEAVLVLRFYDDVKVPKDANFSIQTSSVMGGRFVKVVGGHQDRGYLREGMTVQGQAAPGIDAAMDKMDKLMASAQVMLDGINTIVGDPAAQKNVKRSLNNFDAISENLTILTAQGIQIANQIQGVTSQMNSMLYQLNGDGKTVADARKIMDNLAVASENARLISGDAKNVSDKLNNLMAGGSLSVSGELLYNTKREDFSPNVSLRIGRDSPLILGVESFGNDSVYNVQYGQKKGKFDIRGGIIRNKLGIGASYKKDKWKFDADIFDPNDLTVRLRGAYEAYPGIYAVGQSIFPHGRHGGGEYIGLGYAY</sequence>
<dbReference type="AlphaFoldDB" id="A0A930FQD5"/>
<dbReference type="Proteomes" id="UP000757890">
    <property type="component" value="Unassembled WGS sequence"/>
</dbReference>
<name>A0A930FQD5_9FIRM</name>
<keyword evidence="1" id="KW-1133">Transmembrane helix</keyword>
<feature type="domain" description="Mce/MlaD" evidence="2">
    <location>
        <begin position="38"/>
        <end position="110"/>
    </location>
</feature>
<dbReference type="RefSeq" id="WP_007069384.1">
    <property type="nucleotide sequence ID" value="NZ_CATZUD010000007.1"/>
</dbReference>
<reference evidence="3" key="1">
    <citation type="submission" date="2020-04" db="EMBL/GenBank/DDBJ databases">
        <title>Deep metagenomics examines the oral microbiome during advanced dental caries in children, revealing novel taxa and co-occurrences with host molecules.</title>
        <authorList>
            <person name="Baker J.L."/>
            <person name="Morton J.T."/>
            <person name="Dinis M."/>
            <person name="Alvarez R."/>
            <person name="Tran N.C."/>
            <person name="Knight R."/>
            <person name="Edlund A."/>
        </authorList>
    </citation>
    <scope>NUCLEOTIDE SEQUENCE</scope>
    <source>
        <strain evidence="3">JCVI_32_bin.14</strain>
    </source>
</reference>
<evidence type="ECO:0000313" key="3">
    <source>
        <dbReference type="EMBL" id="MBF1128597.1"/>
    </source>
</evidence>
<dbReference type="InterPro" id="IPR003399">
    <property type="entry name" value="Mce/MlaD"/>
</dbReference>
<keyword evidence="1" id="KW-0472">Membrane</keyword>
<gene>
    <name evidence="3" type="ORF">HXL70_00905</name>
</gene>
<proteinExistence type="predicted"/>
<protein>
    <submittedName>
        <fullName evidence="3">MCE family protein</fullName>
    </submittedName>
</protein>
<dbReference type="PANTHER" id="PTHR33371:SF4">
    <property type="entry name" value="INTERMEMBRANE PHOSPHOLIPID TRANSPORT SYSTEM BINDING PROTEIN MLAD"/>
    <property type="match status" value="1"/>
</dbReference>
<evidence type="ECO:0000256" key="1">
    <source>
        <dbReference type="SAM" id="Phobius"/>
    </source>
</evidence>